<name>A0A7W9AV01_9HYPH</name>
<dbReference type="Pfam" id="PF04198">
    <property type="entry name" value="Sugar-bind"/>
    <property type="match status" value="1"/>
</dbReference>
<dbReference type="PROSITE" id="PS51481">
    <property type="entry name" value="DHAK"/>
    <property type="match status" value="1"/>
</dbReference>
<dbReference type="SUPFAM" id="SSF88659">
    <property type="entry name" value="Sigma3 and sigma4 domains of RNA polymerase sigma factors"/>
    <property type="match status" value="1"/>
</dbReference>
<dbReference type="Gene3D" id="3.40.50.1360">
    <property type="match status" value="1"/>
</dbReference>
<keyword evidence="8" id="KW-1185">Reference proteome</keyword>
<organism evidence="7 8">
    <name type="scientific">Brucella daejeonensis</name>
    <dbReference type="NCBI Taxonomy" id="659015"/>
    <lineage>
        <taxon>Bacteria</taxon>
        <taxon>Pseudomonadati</taxon>
        <taxon>Pseudomonadota</taxon>
        <taxon>Alphaproteobacteria</taxon>
        <taxon>Hyphomicrobiales</taxon>
        <taxon>Brucellaceae</taxon>
        <taxon>Brucella/Ochrobactrum group</taxon>
        <taxon>Brucella</taxon>
    </lineage>
</organism>
<dbReference type="PANTHER" id="PTHR28629">
    <property type="entry name" value="TRIOKINASE/FMN CYCLASE"/>
    <property type="match status" value="1"/>
</dbReference>
<dbReference type="InterPro" id="IPR013324">
    <property type="entry name" value="RNA_pol_sigma_r3/r4-like"/>
</dbReference>
<comment type="caution">
    <text evidence="7">The sequence shown here is derived from an EMBL/GenBank/DDBJ whole genome shotgun (WGS) entry which is preliminary data.</text>
</comment>
<dbReference type="GO" id="GO:0005524">
    <property type="term" value="F:ATP binding"/>
    <property type="evidence" value="ECO:0007669"/>
    <property type="project" value="UniProtKB-KW"/>
</dbReference>
<dbReference type="GO" id="GO:0030246">
    <property type="term" value="F:carbohydrate binding"/>
    <property type="evidence" value="ECO:0007669"/>
    <property type="project" value="InterPro"/>
</dbReference>
<dbReference type="GO" id="GO:0019563">
    <property type="term" value="P:glycerol catabolic process"/>
    <property type="evidence" value="ECO:0007669"/>
    <property type="project" value="TreeGrafter"/>
</dbReference>
<keyword evidence="4" id="KW-0067">ATP-binding</keyword>
<dbReference type="CDD" id="cd06171">
    <property type="entry name" value="Sigma70_r4"/>
    <property type="match status" value="1"/>
</dbReference>
<keyword evidence="2" id="KW-0547">Nucleotide-binding</keyword>
<evidence type="ECO:0000256" key="4">
    <source>
        <dbReference type="ARBA" id="ARBA00022840"/>
    </source>
</evidence>
<sequence length="694" mass="74172">MASPAKTTAGKAGQAEPAEGIPLRYGDDPYVWACWLYYEDGRTQGEIAEIMGISRATVNSYLADARSRGIVNISIEPARLSSLAIAQELKRHFGLSDCLVVPNDDGSRALIDRLGTAAAQAISRLLKSGDTLAVAWGRTVLSIAENTRISNLQDVTIVQATGGTRASFSYTPELCAAAMARATNARLVNIAAPAIVSSPELKTAILDEPIIAEQFEALNHANKALFGISSLRPNSTIHTSGFFENVSIQEYLAKNAVGVVAGRFIDAYGQPVSGPLDDRTIGITLDMLHKISMRIAVAGGFDKVPAILAALRGGYINVLVTDAATGRGILNADGVTGIDSKLSQKLRPEPAANISSHYRTHIKKFLNSPDDVVEEMLDGATKAHQAYLTPINGAKRALVARCGPRPGKVGLVIGGGSGHEPCFLGYVGKGLADAVAIGNVFSSPPPAPILECAKAASGGEGILFVYGNYVGDVMNFEMAAEMAQEADIPTRTVLTTDDISSSPVEDRDGRRGVAGNFFIFKVAGAACDRGLSLEACEAVTRKANRRTYTMGVALEPCSLPQTRRHNFEIGAEEMEIGMGIHGERGVVREKMMPADAIVDHIMDRIFAEMNASPGDRVAVLVNSFGSTPLMELYILFRRVEQRLSAKQIRIEANWVGHYCTSLDMNGASISIMHLDQELSDLLSHPCDTAFLRVN</sequence>
<dbReference type="RefSeq" id="WP_183648569.1">
    <property type="nucleotide sequence ID" value="NZ_JACIJG010000003.1"/>
</dbReference>
<reference evidence="7 8" key="1">
    <citation type="submission" date="2020-08" db="EMBL/GenBank/DDBJ databases">
        <title>Genomic Encyclopedia of Type Strains, Phase IV (KMG-IV): sequencing the most valuable type-strain genomes for metagenomic binning, comparative biology and taxonomic classification.</title>
        <authorList>
            <person name="Goeker M."/>
        </authorList>
    </citation>
    <scope>NUCLEOTIDE SEQUENCE [LARGE SCALE GENOMIC DNA]</scope>
    <source>
        <strain evidence="7 8">DSM 26944</strain>
    </source>
</reference>
<dbReference type="GO" id="GO:0016987">
    <property type="term" value="F:sigma factor activity"/>
    <property type="evidence" value="ECO:0007669"/>
    <property type="project" value="InterPro"/>
</dbReference>
<dbReference type="FunFam" id="3.30.1180.20:FF:000001">
    <property type="entry name" value="Dihydroxyacetone kinase 1"/>
    <property type="match status" value="1"/>
</dbReference>
<dbReference type="Gene3D" id="1.10.10.10">
    <property type="entry name" value="Winged helix-like DNA-binding domain superfamily/Winged helix DNA-binding domain"/>
    <property type="match status" value="1"/>
</dbReference>
<evidence type="ECO:0000256" key="5">
    <source>
        <dbReference type="SAM" id="MobiDB-lite"/>
    </source>
</evidence>
<evidence type="ECO:0000313" key="8">
    <source>
        <dbReference type="Proteomes" id="UP000555546"/>
    </source>
</evidence>
<dbReference type="InterPro" id="IPR036388">
    <property type="entry name" value="WH-like_DNA-bd_sf"/>
</dbReference>
<dbReference type="InterPro" id="IPR050861">
    <property type="entry name" value="Dihydroxyacetone_Kinase"/>
</dbReference>
<accession>A0A7W9AV01</accession>
<dbReference type="Gene3D" id="3.40.50.10440">
    <property type="entry name" value="Dihydroxyacetone kinase, domain 1"/>
    <property type="match status" value="1"/>
</dbReference>
<keyword evidence="1 7" id="KW-0808">Transferase</keyword>
<evidence type="ECO:0000256" key="1">
    <source>
        <dbReference type="ARBA" id="ARBA00022679"/>
    </source>
</evidence>
<dbReference type="InterPro" id="IPR013249">
    <property type="entry name" value="RNA_pol_sigma70_r4_t2"/>
</dbReference>
<dbReference type="EC" id="2.7.1.-" evidence="7"/>
<dbReference type="GO" id="GO:0003677">
    <property type="term" value="F:DNA binding"/>
    <property type="evidence" value="ECO:0007669"/>
    <property type="project" value="InterPro"/>
</dbReference>
<dbReference type="Proteomes" id="UP000555546">
    <property type="component" value="Unassembled WGS sequence"/>
</dbReference>
<dbReference type="Pfam" id="PF02733">
    <property type="entry name" value="Dak1"/>
    <property type="match status" value="1"/>
</dbReference>
<dbReference type="InterPro" id="IPR004006">
    <property type="entry name" value="DhaK_dom"/>
</dbReference>
<dbReference type="Gene3D" id="3.30.1180.20">
    <property type="entry name" value="Dihydroxyacetone kinase, domain 2"/>
    <property type="match status" value="1"/>
</dbReference>
<dbReference type="SUPFAM" id="SSF100950">
    <property type="entry name" value="NagB/RpiA/CoA transferase-like"/>
    <property type="match status" value="1"/>
</dbReference>
<keyword evidence="3 7" id="KW-0418">Kinase</keyword>
<dbReference type="EMBL" id="JACIJG010000003">
    <property type="protein sequence ID" value="MBB5701021.1"/>
    <property type="molecule type" value="Genomic_DNA"/>
</dbReference>
<dbReference type="GO" id="GO:0006352">
    <property type="term" value="P:DNA-templated transcription initiation"/>
    <property type="evidence" value="ECO:0007669"/>
    <property type="project" value="InterPro"/>
</dbReference>
<dbReference type="FunFam" id="3.40.50.10440:FF:000001">
    <property type="entry name" value="Dihydroxyacetone kinase, DhaK subunit"/>
    <property type="match status" value="1"/>
</dbReference>
<dbReference type="SUPFAM" id="SSF82549">
    <property type="entry name" value="DAK1/DegV-like"/>
    <property type="match status" value="1"/>
</dbReference>
<feature type="domain" description="DhaK" evidence="6">
    <location>
        <begin position="368"/>
        <end position="691"/>
    </location>
</feature>
<evidence type="ECO:0000313" key="7">
    <source>
        <dbReference type="EMBL" id="MBB5701021.1"/>
    </source>
</evidence>
<evidence type="ECO:0000256" key="2">
    <source>
        <dbReference type="ARBA" id="ARBA00022741"/>
    </source>
</evidence>
<evidence type="ECO:0000256" key="3">
    <source>
        <dbReference type="ARBA" id="ARBA00022777"/>
    </source>
</evidence>
<dbReference type="GO" id="GO:0005829">
    <property type="term" value="C:cytosol"/>
    <property type="evidence" value="ECO:0007669"/>
    <property type="project" value="TreeGrafter"/>
</dbReference>
<dbReference type="PANTHER" id="PTHR28629:SF4">
    <property type="entry name" value="TRIOKINASE_FMN CYCLASE"/>
    <property type="match status" value="1"/>
</dbReference>
<protein>
    <submittedName>
        <fullName evidence="7">Dihydroxyacetone kinase-like protein</fullName>
        <ecNumber evidence="7">2.7.1.-</ecNumber>
    </submittedName>
</protein>
<dbReference type="InterPro" id="IPR037171">
    <property type="entry name" value="NagB/RpiA_transferase-like"/>
</dbReference>
<dbReference type="Pfam" id="PF08281">
    <property type="entry name" value="Sigma70_r4_2"/>
    <property type="match status" value="1"/>
</dbReference>
<dbReference type="AlphaFoldDB" id="A0A7W9AV01"/>
<evidence type="ECO:0000259" key="6">
    <source>
        <dbReference type="PROSITE" id="PS51481"/>
    </source>
</evidence>
<gene>
    <name evidence="7" type="ORF">FHS76_000870</name>
</gene>
<dbReference type="GO" id="GO:0004371">
    <property type="term" value="F:glycerone kinase activity"/>
    <property type="evidence" value="ECO:0007669"/>
    <property type="project" value="InterPro"/>
</dbReference>
<feature type="region of interest" description="Disordered" evidence="5">
    <location>
        <begin position="1"/>
        <end position="20"/>
    </location>
</feature>
<dbReference type="InterPro" id="IPR007324">
    <property type="entry name" value="Sugar-bd_dom_put"/>
</dbReference>
<proteinExistence type="predicted"/>